<dbReference type="EMBL" id="BJWL01000028">
    <property type="protein sequence ID" value="GFZ19597.1"/>
    <property type="molecule type" value="Genomic_DNA"/>
</dbReference>
<evidence type="ECO:0000313" key="2">
    <source>
        <dbReference type="Proteomes" id="UP000585474"/>
    </source>
</evidence>
<comment type="caution">
    <text evidence="1">The sequence shown here is derived from an EMBL/GenBank/DDBJ whole genome shotgun (WGS) entry which is preliminary data.</text>
</comment>
<reference evidence="1 2" key="1">
    <citation type="submission" date="2019-07" db="EMBL/GenBank/DDBJ databases">
        <title>De Novo Assembly of kiwifruit Actinidia rufa.</title>
        <authorList>
            <person name="Sugita-Konishi S."/>
            <person name="Sato K."/>
            <person name="Mori E."/>
            <person name="Abe Y."/>
            <person name="Kisaki G."/>
            <person name="Hamano K."/>
            <person name="Suezawa K."/>
            <person name="Otani M."/>
            <person name="Fukuda T."/>
            <person name="Manabe T."/>
            <person name="Gomi K."/>
            <person name="Tabuchi M."/>
            <person name="Akimitsu K."/>
            <person name="Kataoka I."/>
        </authorList>
    </citation>
    <scope>NUCLEOTIDE SEQUENCE [LARGE SCALE GENOMIC DNA]</scope>
    <source>
        <strain evidence="2">cv. Fuchu</strain>
    </source>
</reference>
<dbReference type="AlphaFoldDB" id="A0A7J0H924"/>
<accession>A0A7J0H924</accession>
<evidence type="ECO:0000313" key="1">
    <source>
        <dbReference type="EMBL" id="GFZ19597.1"/>
    </source>
</evidence>
<sequence>MQNGGHYVSVSIGSDETVSSIFGFAIANGSQMVELYLTSKPRGGNETGIEWTTGPSGLDGNARGLMSVQEIVNKEPRMGMTSAPYCCGEIKVRDEEDDRNIDRVKEDEEDTEYEPIIQFKTPPALEFEDVSRKAQATCNDWACSRRLSGISNDNL</sequence>
<organism evidence="1 2">
    <name type="scientific">Actinidia rufa</name>
    <dbReference type="NCBI Taxonomy" id="165716"/>
    <lineage>
        <taxon>Eukaryota</taxon>
        <taxon>Viridiplantae</taxon>
        <taxon>Streptophyta</taxon>
        <taxon>Embryophyta</taxon>
        <taxon>Tracheophyta</taxon>
        <taxon>Spermatophyta</taxon>
        <taxon>Magnoliopsida</taxon>
        <taxon>eudicotyledons</taxon>
        <taxon>Gunneridae</taxon>
        <taxon>Pentapetalae</taxon>
        <taxon>asterids</taxon>
        <taxon>Ericales</taxon>
        <taxon>Actinidiaceae</taxon>
        <taxon>Actinidia</taxon>
    </lineage>
</organism>
<dbReference type="Proteomes" id="UP000585474">
    <property type="component" value="Unassembled WGS sequence"/>
</dbReference>
<keyword evidence="2" id="KW-1185">Reference proteome</keyword>
<protein>
    <submittedName>
        <fullName evidence="1">Uncharacterized protein</fullName>
    </submittedName>
</protein>
<proteinExistence type="predicted"/>
<name>A0A7J0H924_9ERIC</name>
<gene>
    <name evidence="1" type="ORF">Acr_28g0003020</name>
</gene>
<dbReference type="OrthoDB" id="10382722at2759"/>